<dbReference type="RefSeq" id="WP_110999746.1">
    <property type="nucleotide sequence ID" value="NZ_QKTW01000019.1"/>
</dbReference>
<evidence type="ECO:0000313" key="5">
    <source>
        <dbReference type="Proteomes" id="UP000248745"/>
    </source>
</evidence>
<dbReference type="Proteomes" id="UP000248745">
    <property type="component" value="Unassembled WGS sequence"/>
</dbReference>
<evidence type="ECO:0000256" key="1">
    <source>
        <dbReference type="ARBA" id="ARBA00022603"/>
    </source>
</evidence>
<proteinExistence type="predicted"/>
<accession>A0A2W2AA12</accession>
<gene>
    <name evidence="4" type="ORF">DN068_15000</name>
</gene>
<dbReference type="PANTHER" id="PTHR10509">
    <property type="entry name" value="O-METHYLTRANSFERASE-RELATED"/>
    <property type="match status" value="1"/>
</dbReference>
<dbReference type="GO" id="GO:0008171">
    <property type="term" value="F:O-methyltransferase activity"/>
    <property type="evidence" value="ECO:0007669"/>
    <property type="project" value="InterPro"/>
</dbReference>
<dbReference type="GO" id="GO:0008757">
    <property type="term" value="F:S-adenosylmethionine-dependent methyltransferase activity"/>
    <property type="evidence" value="ECO:0007669"/>
    <property type="project" value="TreeGrafter"/>
</dbReference>
<dbReference type="PANTHER" id="PTHR10509:SF14">
    <property type="entry name" value="CAFFEOYL-COA O-METHYLTRANSFERASE 3-RELATED"/>
    <property type="match status" value="1"/>
</dbReference>
<dbReference type="SUPFAM" id="SSF53335">
    <property type="entry name" value="S-adenosyl-L-methionine-dependent methyltransferases"/>
    <property type="match status" value="1"/>
</dbReference>
<keyword evidence="2 4" id="KW-0808">Transferase</keyword>
<dbReference type="AlphaFoldDB" id="A0A2W2AA12"/>
<comment type="caution">
    <text evidence="4">The sequence shown here is derived from an EMBL/GenBank/DDBJ whole genome shotgun (WGS) entry which is preliminary data.</text>
</comment>
<evidence type="ECO:0000256" key="3">
    <source>
        <dbReference type="ARBA" id="ARBA00022691"/>
    </source>
</evidence>
<protein>
    <submittedName>
        <fullName evidence="4">Methyltransferase</fullName>
    </submittedName>
</protein>
<evidence type="ECO:0000256" key="2">
    <source>
        <dbReference type="ARBA" id="ARBA00022679"/>
    </source>
</evidence>
<dbReference type="EMBL" id="QKTW01000019">
    <property type="protein sequence ID" value="PZF72235.1"/>
    <property type="molecule type" value="Genomic_DNA"/>
</dbReference>
<dbReference type="CDD" id="cd02440">
    <property type="entry name" value="AdoMet_MTases"/>
    <property type="match status" value="1"/>
</dbReference>
<organism evidence="4 5">
    <name type="scientific">Taibaiella soli</name>
    <dbReference type="NCBI Taxonomy" id="1649169"/>
    <lineage>
        <taxon>Bacteria</taxon>
        <taxon>Pseudomonadati</taxon>
        <taxon>Bacteroidota</taxon>
        <taxon>Chitinophagia</taxon>
        <taxon>Chitinophagales</taxon>
        <taxon>Chitinophagaceae</taxon>
        <taxon>Taibaiella</taxon>
    </lineage>
</organism>
<dbReference type="Gene3D" id="3.40.50.150">
    <property type="entry name" value="Vaccinia Virus protein VP39"/>
    <property type="match status" value="1"/>
</dbReference>
<dbReference type="InterPro" id="IPR029063">
    <property type="entry name" value="SAM-dependent_MTases_sf"/>
</dbReference>
<sequence>MSKLLIPADLNDYAEKYTTPETPVLAALNRETYETVPQPKMLSGHLQGAFLQMISKMIQPHRILELGTYTGYSAICLAQGLTPDGHLHTIDINENLEPMTRKYFTEAWVDQKITRHYGKAADIIPTLEDSFDLVFIDADKRNYSLYFDLVFDKVPIGGYILADNVLFEGEVTWPEEDRGNAAKAMHAYNEKLSKDPRIEQMLLPLRDGIMIARKIAAV</sequence>
<dbReference type="Pfam" id="PF01596">
    <property type="entry name" value="Methyltransf_3"/>
    <property type="match status" value="1"/>
</dbReference>
<name>A0A2W2AA12_9BACT</name>
<dbReference type="InterPro" id="IPR002935">
    <property type="entry name" value="SAM_O-MeTrfase"/>
</dbReference>
<keyword evidence="3" id="KW-0949">S-adenosyl-L-methionine</keyword>
<dbReference type="GO" id="GO:0032259">
    <property type="term" value="P:methylation"/>
    <property type="evidence" value="ECO:0007669"/>
    <property type="project" value="UniProtKB-KW"/>
</dbReference>
<dbReference type="InterPro" id="IPR050362">
    <property type="entry name" value="Cation-dep_OMT"/>
</dbReference>
<keyword evidence="1 4" id="KW-0489">Methyltransferase</keyword>
<keyword evidence="5" id="KW-1185">Reference proteome</keyword>
<reference evidence="4 5" key="1">
    <citation type="submission" date="2018-06" db="EMBL/GenBank/DDBJ databases">
        <title>Mucibacter soli gen. nov., sp. nov., a new member of the family Chitinophagaceae producing mucin.</title>
        <authorList>
            <person name="Kim M.-K."/>
            <person name="Park S."/>
            <person name="Kim T.-S."/>
            <person name="Joung Y."/>
            <person name="Han J.-H."/>
            <person name="Kim S.B."/>
        </authorList>
    </citation>
    <scope>NUCLEOTIDE SEQUENCE [LARGE SCALE GENOMIC DNA]</scope>
    <source>
        <strain evidence="4 5">R1-15</strain>
    </source>
</reference>
<evidence type="ECO:0000313" key="4">
    <source>
        <dbReference type="EMBL" id="PZF72235.1"/>
    </source>
</evidence>
<dbReference type="PROSITE" id="PS51682">
    <property type="entry name" value="SAM_OMT_I"/>
    <property type="match status" value="1"/>
</dbReference>
<dbReference type="OrthoDB" id="9799672at2"/>